<dbReference type="GO" id="GO:0004725">
    <property type="term" value="F:protein tyrosine phosphatase activity"/>
    <property type="evidence" value="ECO:0007669"/>
    <property type="project" value="UniProtKB-EC"/>
</dbReference>
<sequence>LLFVTSQIVKGLYLGNIHDSEDRESLLRNGVTHILSVHSSARPVLELKPFPR</sequence>
<evidence type="ECO:0000313" key="7">
    <source>
        <dbReference type="Ensembl" id="ENSFTIP00000007254.1"/>
    </source>
</evidence>
<dbReference type="OMA" id="HILSIHN"/>
<dbReference type="GO" id="GO:0005829">
    <property type="term" value="C:cytosol"/>
    <property type="evidence" value="ECO:0007669"/>
    <property type="project" value="TreeGrafter"/>
</dbReference>
<evidence type="ECO:0000256" key="4">
    <source>
        <dbReference type="ARBA" id="ARBA00047761"/>
    </source>
</evidence>
<dbReference type="Gene3D" id="3.90.190.10">
    <property type="entry name" value="Protein tyrosine phosphatase superfamily"/>
    <property type="match status" value="1"/>
</dbReference>
<comment type="catalytic activity">
    <reaction evidence="5">
        <text>O-phospho-L-threonyl-[protein] + H2O = L-threonyl-[protein] + phosphate</text>
        <dbReference type="Rhea" id="RHEA:47004"/>
        <dbReference type="Rhea" id="RHEA-COMP:11060"/>
        <dbReference type="Rhea" id="RHEA-COMP:11605"/>
        <dbReference type="ChEBI" id="CHEBI:15377"/>
        <dbReference type="ChEBI" id="CHEBI:30013"/>
        <dbReference type="ChEBI" id="CHEBI:43474"/>
        <dbReference type="ChEBI" id="CHEBI:61977"/>
        <dbReference type="EC" id="3.1.3.16"/>
    </reaction>
</comment>
<dbReference type="OrthoDB" id="9979246at2759"/>
<dbReference type="GO" id="GO:0007165">
    <property type="term" value="P:signal transduction"/>
    <property type="evidence" value="ECO:0007669"/>
    <property type="project" value="TreeGrafter"/>
</dbReference>
<organism evidence="7 8">
    <name type="scientific">Falco tinnunculus</name>
    <name type="common">Common kestrel</name>
    <dbReference type="NCBI Taxonomy" id="100819"/>
    <lineage>
        <taxon>Eukaryota</taxon>
        <taxon>Metazoa</taxon>
        <taxon>Chordata</taxon>
        <taxon>Craniata</taxon>
        <taxon>Vertebrata</taxon>
        <taxon>Euteleostomi</taxon>
        <taxon>Archelosauria</taxon>
        <taxon>Archosauria</taxon>
        <taxon>Dinosauria</taxon>
        <taxon>Saurischia</taxon>
        <taxon>Theropoda</taxon>
        <taxon>Coelurosauria</taxon>
        <taxon>Aves</taxon>
        <taxon>Neognathae</taxon>
        <taxon>Neoaves</taxon>
        <taxon>Telluraves</taxon>
        <taxon>Australaves</taxon>
        <taxon>Falconiformes</taxon>
        <taxon>Falconidae</taxon>
        <taxon>Falco</taxon>
    </lineage>
</organism>
<evidence type="ECO:0000256" key="2">
    <source>
        <dbReference type="ARBA" id="ARBA00022801"/>
    </source>
</evidence>
<evidence type="ECO:0000256" key="3">
    <source>
        <dbReference type="ARBA" id="ARBA00022912"/>
    </source>
</evidence>
<comment type="catalytic activity">
    <reaction evidence="6">
        <text>O-phospho-L-tyrosyl-[protein] + H2O = L-tyrosyl-[protein] + phosphate</text>
        <dbReference type="Rhea" id="RHEA:10684"/>
        <dbReference type="Rhea" id="RHEA-COMP:10136"/>
        <dbReference type="Rhea" id="RHEA-COMP:20101"/>
        <dbReference type="ChEBI" id="CHEBI:15377"/>
        <dbReference type="ChEBI" id="CHEBI:43474"/>
        <dbReference type="ChEBI" id="CHEBI:46858"/>
        <dbReference type="ChEBI" id="CHEBI:61978"/>
        <dbReference type="EC" id="3.1.3.48"/>
    </reaction>
</comment>
<keyword evidence="2" id="KW-0378">Hydrolase</keyword>
<dbReference type="Ensembl" id="ENSFTIT00000007569.1">
    <property type="protein sequence ID" value="ENSFTIP00000007254.1"/>
    <property type="gene ID" value="ENSFTIG00000004948.1"/>
</dbReference>
<keyword evidence="3" id="KW-0904">Protein phosphatase</keyword>
<comment type="similarity">
    <text evidence="1">Belongs to the protein-tyrosine phosphatase family. Non-receptor class dual specificity subfamily.</text>
</comment>
<evidence type="ECO:0000256" key="1">
    <source>
        <dbReference type="ARBA" id="ARBA00008601"/>
    </source>
</evidence>
<dbReference type="Proteomes" id="UP000694562">
    <property type="component" value="Unplaced"/>
</dbReference>
<reference evidence="7" key="1">
    <citation type="submission" date="2025-08" db="UniProtKB">
        <authorList>
            <consortium name="Ensembl"/>
        </authorList>
    </citation>
    <scope>IDENTIFICATION</scope>
</reference>
<evidence type="ECO:0000256" key="6">
    <source>
        <dbReference type="ARBA" id="ARBA00051722"/>
    </source>
</evidence>
<evidence type="ECO:0000256" key="5">
    <source>
        <dbReference type="ARBA" id="ARBA00048336"/>
    </source>
</evidence>
<dbReference type="SUPFAM" id="SSF52799">
    <property type="entry name" value="(Phosphotyrosine protein) phosphatases II"/>
    <property type="match status" value="1"/>
</dbReference>
<dbReference type="PANTHER" id="PTHR45948">
    <property type="entry name" value="DUAL SPECIFICITY PROTEIN PHOSPHATASE DDB_G0269404-RELATED"/>
    <property type="match status" value="1"/>
</dbReference>
<comment type="catalytic activity">
    <reaction evidence="4">
        <text>O-phospho-L-seryl-[protein] + H2O = L-seryl-[protein] + phosphate</text>
        <dbReference type="Rhea" id="RHEA:20629"/>
        <dbReference type="Rhea" id="RHEA-COMP:9863"/>
        <dbReference type="Rhea" id="RHEA-COMP:11604"/>
        <dbReference type="ChEBI" id="CHEBI:15377"/>
        <dbReference type="ChEBI" id="CHEBI:29999"/>
        <dbReference type="ChEBI" id="CHEBI:43474"/>
        <dbReference type="ChEBI" id="CHEBI:83421"/>
        <dbReference type="EC" id="3.1.3.16"/>
    </reaction>
</comment>
<dbReference type="InterPro" id="IPR029021">
    <property type="entry name" value="Prot-tyrosine_phosphatase-like"/>
</dbReference>
<reference evidence="7" key="2">
    <citation type="submission" date="2025-09" db="UniProtKB">
        <authorList>
            <consortium name="Ensembl"/>
        </authorList>
    </citation>
    <scope>IDENTIFICATION</scope>
</reference>
<dbReference type="GO" id="GO:0004722">
    <property type="term" value="F:protein serine/threonine phosphatase activity"/>
    <property type="evidence" value="ECO:0007669"/>
    <property type="project" value="UniProtKB-EC"/>
</dbReference>
<dbReference type="AlphaFoldDB" id="A0A8C4U4R1"/>
<keyword evidence="8" id="KW-1185">Reference proteome</keyword>
<name>A0A8C4U4R1_FALTI</name>
<evidence type="ECO:0000313" key="8">
    <source>
        <dbReference type="Proteomes" id="UP000694562"/>
    </source>
</evidence>
<protein>
    <submittedName>
        <fullName evidence="7">Uncharacterized protein</fullName>
    </submittedName>
</protein>
<accession>A0A8C4U4R1</accession>
<proteinExistence type="inferred from homology"/>
<dbReference type="PANTHER" id="PTHR45948:SF1">
    <property type="entry name" value="TYROSINE-PROTEIN PHOSPHATASE DOMAIN-CONTAINING PROTEIN"/>
    <property type="match status" value="1"/>
</dbReference>